<dbReference type="OrthoDB" id="10671957at2759"/>
<evidence type="ECO:0000313" key="3">
    <source>
        <dbReference type="Proteomes" id="UP000179807"/>
    </source>
</evidence>
<dbReference type="GO" id="GO:0004114">
    <property type="term" value="F:3',5'-cyclic-nucleotide phosphodiesterase activity"/>
    <property type="evidence" value="ECO:0007669"/>
    <property type="project" value="InterPro"/>
</dbReference>
<feature type="coiled-coil region" evidence="1">
    <location>
        <begin position="27"/>
        <end position="54"/>
    </location>
</feature>
<dbReference type="GO" id="GO:0007165">
    <property type="term" value="P:signal transduction"/>
    <property type="evidence" value="ECO:0007669"/>
    <property type="project" value="InterPro"/>
</dbReference>
<keyword evidence="1" id="KW-0175">Coiled coil</keyword>
<keyword evidence="3" id="KW-1185">Reference proteome</keyword>
<dbReference type="InterPro" id="IPR029016">
    <property type="entry name" value="GAF-like_dom_sf"/>
</dbReference>
<comment type="caution">
    <text evidence="2">The sequence shown here is derived from an EMBL/GenBank/DDBJ whole genome shotgun (WGS) entry which is preliminary data.</text>
</comment>
<dbReference type="EMBL" id="MLAK01001289">
    <property type="protein sequence ID" value="OHS94795.1"/>
    <property type="molecule type" value="Genomic_DNA"/>
</dbReference>
<name>A0A1J4JAW5_9EUKA</name>
<sequence length="1051" mass="121089">MENEETTSDFYNNFWFTRHTSFNGERIATIRSLISVYERRIERFKEEARILTELTESQYQIVDKLGISPNNMILSPIPVDHFHEEEDFESPTFYSPIEANDFISSMKDPKCDFRRLFESFPFIASSFFDPKPQKNLLKVYEYVQTLNQEKRIEFYDEIFFCLNNLPFYLSTFFTLLEVDSFQMLSESVESILPKSLNYQHAVLYTYDSTNSTLTIEKQKVKMRHIIADGVISEAIKQNKSIFINKNDPNLKDNDISIMVKKNNAFFIPIREISLVLALFDKIGPFTPFDDLIANSISTIILEIGHVLQLKKRTKEKVSSFQGMSDIFLQLSSVNETKNFLYVLSKSITKTFNCQYVKLFKVSQSSNSFWMLSSGSKKTTSFQIGYGIIGYSIAKKSSISLPHPENSVLFQIESDRPDSNTKVSSILVCPIFDDNNQVKWTIVLYNKLTTDVFSPEDTFCLEILSRHFHPLILSVVQTNKLSDEMKVSSRAMDDYAQLVDFLSYLPNLNHLSTIGPQVTRKMKSMLTINKTDIYTIDYKSRSIIGNTEEEIYINNLDPESEDPIVRFSVLNQLKEQKASTSFMTHIYCPLIGTKYNVVGMMVLSAGDQSNGIGQSRSSLLFQSTISMASSLSLLSGHQSALQKKLAVMNQKPGSSFYSVSNAHAKKVFSLWSKIVGDLIDVATENIKIRQSILLEERINDSLLVFDQKLLTNLYPQIQLNFIGENKKEIKETEPIICVNASDDLIKNQFVLISLLNQFPGDCKLLTIAKKVKKGKPTSNLEENINIDLLNKQFQFTNQFDPFSIDENSIIYCLINAMKYLDVAQYFNFTFPEMISIIQFIRKLHKPKLFTNWRLSIDHIQFLCYFLDKANLIGKLTPCQKASMFFYLLLKDCDPIDVDEKIKIRYYLEYGSEINVVTSVFMTLSSIPNSSFFNLPSEEQNNFLNTVESIEQIKEIECSVGSELYILIVLICSFSYLARSPEISQRWLDFRFDEECNGEKPQLFEDMIRYQLEFEMRVIIQPAFSEFAKQDFKVDAIRRNFTESVLKIAGINC</sequence>
<protein>
    <recommendedName>
        <fullName evidence="4">GAF domain-containing protein</fullName>
    </recommendedName>
</protein>
<dbReference type="SUPFAM" id="SSF55781">
    <property type="entry name" value="GAF domain-like"/>
    <property type="match status" value="1"/>
</dbReference>
<evidence type="ECO:0008006" key="4">
    <source>
        <dbReference type="Google" id="ProtNLM"/>
    </source>
</evidence>
<dbReference type="Proteomes" id="UP000179807">
    <property type="component" value="Unassembled WGS sequence"/>
</dbReference>
<organism evidence="2 3">
    <name type="scientific">Tritrichomonas foetus</name>
    <dbReference type="NCBI Taxonomy" id="1144522"/>
    <lineage>
        <taxon>Eukaryota</taxon>
        <taxon>Metamonada</taxon>
        <taxon>Parabasalia</taxon>
        <taxon>Tritrichomonadida</taxon>
        <taxon>Tritrichomonadidae</taxon>
        <taxon>Tritrichomonas</taxon>
    </lineage>
</organism>
<gene>
    <name evidence="2" type="ORF">TRFO_39035</name>
</gene>
<evidence type="ECO:0000313" key="2">
    <source>
        <dbReference type="EMBL" id="OHS94795.1"/>
    </source>
</evidence>
<dbReference type="GeneID" id="94847105"/>
<accession>A0A1J4JAW5</accession>
<proteinExistence type="predicted"/>
<dbReference type="RefSeq" id="XP_068347932.1">
    <property type="nucleotide sequence ID" value="XM_068512401.1"/>
</dbReference>
<dbReference type="VEuPathDB" id="TrichDB:TRFO_39035"/>
<reference evidence="2" key="1">
    <citation type="submission" date="2016-10" db="EMBL/GenBank/DDBJ databases">
        <authorList>
            <person name="Benchimol M."/>
            <person name="Almeida L.G."/>
            <person name="Vasconcelos A.T."/>
            <person name="Perreira-Neves A."/>
            <person name="Rosa I.A."/>
            <person name="Tasca T."/>
            <person name="Bogo M.R."/>
            <person name="de Souza W."/>
        </authorList>
    </citation>
    <scope>NUCLEOTIDE SEQUENCE [LARGE SCALE GENOMIC DNA]</scope>
    <source>
        <strain evidence="2">K</strain>
    </source>
</reference>
<dbReference type="Gene3D" id="3.30.450.40">
    <property type="match status" value="1"/>
</dbReference>
<dbReference type="AlphaFoldDB" id="A0A1J4JAW5"/>
<dbReference type="SUPFAM" id="SSF109604">
    <property type="entry name" value="HD-domain/PDEase-like"/>
    <property type="match status" value="1"/>
</dbReference>
<dbReference type="InterPro" id="IPR036971">
    <property type="entry name" value="PDEase_catalytic_dom_sf"/>
</dbReference>
<evidence type="ECO:0000256" key="1">
    <source>
        <dbReference type="SAM" id="Coils"/>
    </source>
</evidence>
<dbReference type="Gene3D" id="1.10.1300.10">
    <property type="entry name" value="3'5'-cyclic nucleotide phosphodiesterase, catalytic domain"/>
    <property type="match status" value="1"/>
</dbReference>